<dbReference type="Proteomes" id="UP000233786">
    <property type="component" value="Unassembled WGS sequence"/>
</dbReference>
<gene>
    <name evidence="1" type="ORF">A8926_6751</name>
</gene>
<dbReference type="AlphaFoldDB" id="A0A2N3Y6Y8"/>
<evidence type="ECO:0000313" key="2">
    <source>
        <dbReference type="Proteomes" id="UP000233786"/>
    </source>
</evidence>
<sequence>MSTLRRWTSLCFSGHDRSVAIAIRFAEAFERAGTPTFVKHLSFVPGAATIRRLVALLRRKKNCDARWARSLEAPGGG</sequence>
<proteinExistence type="predicted"/>
<evidence type="ECO:0000313" key="1">
    <source>
        <dbReference type="EMBL" id="PKW18641.1"/>
    </source>
</evidence>
<keyword evidence="2" id="KW-1185">Reference proteome</keyword>
<comment type="caution">
    <text evidence="1">The sequence shown here is derived from an EMBL/GenBank/DDBJ whole genome shotgun (WGS) entry which is preliminary data.</text>
</comment>
<dbReference type="EMBL" id="PJNB01000001">
    <property type="protein sequence ID" value="PKW18641.1"/>
    <property type="molecule type" value="Genomic_DNA"/>
</dbReference>
<dbReference type="STRING" id="994479.GCA_000194155_05217"/>
<name>A0A2N3Y6Y8_SACSN</name>
<organism evidence="1 2">
    <name type="scientific">Saccharopolyspora spinosa</name>
    <dbReference type="NCBI Taxonomy" id="60894"/>
    <lineage>
        <taxon>Bacteria</taxon>
        <taxon>Bacillati</taxon>
        <taxon>Actinomycetota</taxon>
        <taxon>Actinomycetes</taxon>
        <taxon>Pseudonocardiales</taxon>
        <taxon>Pseudonocardiaceae</taxon>
        <taxon>Saccharopolyspora</taxon>
    </lineage>
</organism>
<reference evidence="1" key="1">
    <citation type="submission" date="2017-12" db="EMBL/GenBank/DDBJ databases">
        <title>Sequencing the genomes of 1000 Actinobacteria strains.</title>
        <authorList>
            <person name="Klenk H.-P."/>
        </authorList>
    </citation>
    <scope>NUCLEOTIDE SEQUENCE [LARGE SCALE GENOMIC DNA]</scope>
    <source>
        <strain evidence="1">DSM 44228</strain>
    </source>
</reference>
<protein>
    <submittedName>
        <fullName evidence="1">Uncharacterized protein</fullName>
    </submittedName>
</protein>
<accession>A0A2N3Y6Y8</accession>